<organism evidence="3 4">
    <name type="scientific">Gemmata massiliana</name>
    <dbReference type="NCBI Taxonomy" id="1210884"/>
    <lineage>
        <taxon>Bacteria</taxon>
        <taxon>Pseudomonadati</taxon>
        <taxon>Planctomycetota</taxon>
        <taxon>Planctomycetia</taxon>
        <taxon>Gemmatales</taxon>
        <taxon>Gemmataceae</taxon>
        <taxon>Gemmata</taxon>
    </lineage>
</organism>
<reference evidence="3 4" key="1">
    <citation type="submission" date="2019-05" db="EMBL/GenBank/DDBJ databases">
        <authorList>
            <consortium name="Science for Life Laboratories"/>
        </authorList>
    </citation>
    <scope>NUCLEOTIDE SEQUENCE [LARGE SCALE GENOMIC DNA]</scope>
    <source>
        <strain evidence="3">Soil9</strain>
    </source>
</reference>
<dbReference type="KEGG" id="gms:SOIL9_11470"/>
<accession>A0A6P2D879</accession>
<dbReference type="Gene3D" id="3.30.470.20">
    <property type="entry name" value="ATP-grasp fold, B domain"/>
    <property type="match status" value="1"/>
</dbReference>
<evidence type="ECO:0000259" key="2">
    <source>
        <dbReference type="Pfam" id="PF02655"/>
    </source>
</evidence>
<feature type="region of interest" description="Disordered" evidence="1">
    <location>
        <begin position="300"/>
        <end position="319"/>
    </location>
</feature>
<dbReference type="GO" id="GO:0016874">
    <property type="term" value="F:ligase activity"/>
    <property type="evidence" value="ECO:0007669"/>
    <property type="project" value="UniProtKB-KW"/>
</dbReference>
<name>A0A6P2D879_9BACT</name>
<keyword evidence="4" id="KW-1185">Reference proteome</keyword>
<feature type="domain" description="ATP-grasp fold PylC-type" evidence="2">
    <location>
        <begin position="103"/>
        <end position="252"/>
    </location>
</feature>
<evidence type="ECO:0000313" key="4">
    <source>
        <dbReference type="Proteomes" id="UP000464178"/>
    </source>
</evidence>
<evidence type="ECO:0000313" key="3">
    <source>
        <dbReference type="EMBL" id="VTR96585.1"/>
    </source>
</evidence>
<dbReference type="GO" id="GO:0046872">
    <property type="term" value="F:metal ion binding"/>
    <property type="evidence" value="ECO:0007669"/>
    <property type="project" value="InterPro"/>
</dbReference>
<dbReference type="InterPro" id="IPR003806">
    <property type="entry name" value="ATP-grasp_PylC-type"/>
</dbReference>
<dbReference type="GO" id="GO:0005524">
    <property type="term" value="F:ATP binding"/>
    <property type="evidence" value="ECO:0007669"/>
    <property type="project" value="InterPro"/>
</dbReference>
<dbReference type="SUPFAM" id="SSF56059">
    <property type="entry name" value="Glutathione synthetase ATP-binding domain-like"/>
    <property type="match status" value="1"/>
</dbReference>
<dbReference type="AlphaFoldDB" id="A0A6P2D879"/>
<evidence type="ECO:0000256" key="1">
    <source>
        <dbReference type="SAM" id="MobiDB-lite"/>
    </source>
</evidence>
<proteinExistence type="predicted"/>
<gene>
    <name evidence="3" type="ORF">SOIL9_11470</name>
</gene>
<protein>
    <recommendedName>
        <fullName evidence="2">ATP-grasp fold PylC-type domain-containing protein</fullName>
    </recommendedName>
</protein>
<dbReference type="Pfam" id="PF02655">
    <property type="entry name" value="ATP-grasp_3"/>
    <property type="match status" value="1"/>
</dbReference>
<keyword evidence="3" id="KW-0436">Ligase</keyword>
<sequence>MVGVVGTSARAAVHSLARAGFRAWAVDLFADRDLKRAADCVVCPHDRYPDAIPALAAQFPPGPVLYTGGLENYPHIVAELARARELRGNLPEVLARVRGPFALASALTAAGFATPKLVPASEPCPPEGRWLRKPLRSSGGLGIRFAQPGEAPSPHHCFQELIAGTPMSAIFVDGTLLGITEQLIGESWLHAPPFAYCGNIGPITLDARATLTVARLGQLLAAETGLRGMWGLDFILGGDAPFPLEVNPRYTAAVEVLEWGHKAQPTPPGPRPEGKGELAREPAVLETTFADISFSPFPSGRGGGGVGCGPNPSPTPPLNGEGLKTIAERSVPILFGSVPPSFLGKGGRGLGSSPLIGKAIYYAPHAITFPPRGPWDADLAGAFDPWRVPTFADIPEPGSAIETGWPVLTLFVAGTAPAEVRERLQSRAAELDRLFAEHSP</sequence>
<dbReference type="Proteomes" id="UP000464178">
    <property type="component" value="Chromosome"/>
</dbReference>
<dbReference type="EMBL" id="LR593886">
    <property type="protein sequence ID" value="VTR96585.1"/>
    <property type="molecule type" value="Genomic_DNA"/>
</dbReference>